<evidence type="ECO:0000313" key="2">
    <source>
        <dbReference type="Proteomes" id="UP001164746"/>
    </source>
</evidence>
<name>A0ABY7FZZ1_MYAAR</name>
<keyword evidence="2" id="KW-1185">Reference proteome</keyword>
<proteinExistence type="predicted"/>
<protein>
    <submittedName>
        <fullName evidence="1">Uncharacterized protein</fullName>
    </submittedName>
</protein>
<evidence type="ECO:0000313" key="1">
    <source>
        <dbReference type="EMBL" id="WAR26524.1"/>
    </source>
</evidence>
<organism evidence="1 2">
    <name type="scientific">Mya arenaria</name>
    <name type="common">Soft-shell clam</name>
    <dbReference type="NCBI Taxonomy" id="6604"/>
    <lineage>
        <taxon>Eukaryota</taxon>
        <taxon>Metazoa</taxon>
        <taxon>Spiralia</taxon>
        <taxon>Lophotrochozoa</taxon>
        <taxon>Mollusca</taxon>
        <taxon>Bivalvia</taxon>
        <taxon>Autobranchia</taxon>
        <taxon>Heteroconchia</taxon>
        <taxon>Euheterodonta</taxon>
        <taxon>Imparidentia</taxon>
        <taxon>Neoheterodontei</taxon>
        <taxon>Myida</taxon>
        <taxon>Myoidea</taxon>
        <taxon>Myidae</taxon>
        <taxon>Mya</taxon>
    </lineage>
</organism>
<dbReference type="EMBL" id="CP111025">
    <property type="protein sequence ID" value="WAR26524.1"/>
    <property type="molecule type" value="Genomic_DNA"/>
</dbReference>
<reference evidence="1" key="1">
    <citation type="submission" date="2022-11" db="EMBL/GenBank/DDBJ databases">
        <title>Centuries of genome instability and evolution in soft-shell clam transmissible cancer (bioRxiv).</title>
        <authorList>
            <person name="Hart S.F.M."/>
            <person name="Yonemitsu M.A."/>
            <person name="Giersch R.M."/>
            <person name="Beal B.F."/>
            <person name="Arriagada G."/>
            <person name="Davis B.W."/>
            <person name="Ostrander E.A."/>
            <person name="Goff S.P."/>
            <person name="Metzger M.J."/>
        </authorList>
    </citation>
    <scope>NUCLEOTIDE SEQUENCE</scope>
    <source>
        <strain evidence="1">MELC-2E11</strain>
        <tissue evidence="1">Siphon/mantle</tissue>
    </source>
</reference>
<dbReference type="Proteomes" id="UP001164746">
    <property type="component" value="Chromosome 14"/>
</dbReference>
<accession>A0ABY7FZZ1</accession>
<gene>
    <name evidence="1" type="ORF">MAR_012228</name>
</gene>
<sequence>MKRRLGGDRVIYGFCVNKCGKKLKCSDDLTISVNPDADVKFTVMTSLRNAVKGKCGTDINVNAWRDISVMEWVVNKMNDANFTDVVKIVSF</sequence>